<proteinExistence type="predicted"/>
<gene>
    <name evidence="2" type="ORF">HA237_02855</name>
    <name evidence="3" type="ORF">J4224_02350</name>
</gene>
<accession>A0A7J4IVK7</accession>
<name>A0A7J4IVK7_9ARCH</name>
<evidence type="ECO:0000313" key="3">
    <source>
        <dbReference type="EMBL" id="MBS3059246.1"/>
    </source>
</evidence>
<reference evidence="3" key="3">
    <citation type="submission" date="2021-05" db="EMBL/GenBank/DDBJ databases">
        <title>Protein family content uncovers lineage relationships and bacterial pathway maintenance mechanisms in DPANN archaea.</title>
        <authorList>
            <person name="Castelle C.J."/>
            <person name="Meheust R."/>
            <person name="Jaffe A.L."/>
            <person name="Seitz K."/>
            <person name="Gong X."/>
            <person name="Baker B.J."/>
            <person name="Banfield J.F."/>
        </authorList>
    </citation>
    <scope>NUCLEOTIDE SEQUENCE</scope>
    <source>
        <strain evidence="3">RIFCSPHIGHO2_01_FULL_GW2011_AR10_43_9</strain>
    </source>
</reference>
<evidence type="ECO:0000313" key="4">
    <source>
        <dbReference type="Proteomes" id="UP000577419"/>
    </source>
</evidence>
<dbReference type="EMBL" id="JAGVWF010000032">
    <property type="protein sequence ID" value="MBS3059246.1"/>
    <property type="molecule type" value="Genomic_DNA"/>
</dbReference>
<protein>
    <submittedName>
        <fullName evidence="2">Uncharacterized protein</fullName>
    </submittedName>
</protein>
<keyword evidence="1" id="KW-0472">Membrane</keyword>
<dbReference type="Proteomes" id="UP000577419">
    <property type="component" value="Unassembled WGS sequence"/>
</dbReference>
<sequence length="82" mass="9458">MNRWLDAIIRIGLVVLTIGIVVYALIASKFWAFDQQLWFFRVGDYQTVIIISIGVIVFGLILKGFLHWEIHAALFPKRRGGR</sequence>
<feature type="transmembrane region" description="Helical" evidence="1">
    <location>
        <begin position="7"/>
        <end position="27"/>
    </location>
</feature>
<comment type="caution">
    <text evidence="2">The sequence shown here is derived from an EMBL/GenBank/DDBJ whole genome shotgun (WGS) entry which is preliminary data.</text>
</comment>
<dbReference type="Proteomes" id="UP000683213">
    <property type="component" value="Unassembled WGS sequence"/>
</dbReference>
<keyword evidence="1" id="KW-0812">Transmembrane</keyword>
<dbReference type="EMBL" id="DUFG01000015">
    <property type="protein sequence ID" value="HIH08285.1"/>
    <property type="molecule type" value="Genomic_DNA"/>
</dbReference>
<evidence type="ECO:0000256" key="1">
    <source>
        <dbReference type="SAM" id="Phobius"/>
    </source>
</evidence>
<feature type="transmembrane region" description="Helical" evidence="1">
    <location>
        <begin position="47"/>
        <end position="68"/>
    </location>
</feature>
<evidence type="ECO:0000313" key="2">
    <source>
        <dbReference type="EMBL" id="HIH08285.1"/>
    </source>
</evidence>
<organism evidence="2 4">
    <name type="scientific">Candidatus Iainarchaeum sp</name>
    <dbReference type="NCBI Taxonomy" id="3101447"/>
    <lineage>
        <taxon>Archaea</taxon>
        <taxon>Candidatus Iainarchaeota</taxon>
        <taxon>Candidatus Iainarchaeia</taxon>
        <taxon>Candidatus Iainarchaeales</taxon>
        <taxon>Candidatus Iainarchaeaceae</taxon>
        <taxon>Candidatus Iainarchaeum</taxon>
    </lineage>
</organism>
<reference evidence="3" key="2">
    <citation type="submission" date="2021-03" db="EMBL/GenBank/DDBJ databases">
        <authorList>
            <person name="Jaffe A."/>
        </authorList>
    </citation>
    <scope>NUCLEOTIDE SEQUENCE</scope>
    <source>
        <strain evidence="3">RIFCSPHIGHO2_01_FULL_GW2011_AR10_43_9</strain>
    </source>
</reference>
<keyword evidence="1" id="KW-1133">Transmembrane helix</keyword>
<reference evidence="4" key="1">
    <citation type="journal article" date="2020" name="bioRxiv">
        <title>A rank-normalized archaeal taxonomy based on genome phylogeny resolves widespread incomplete and uneven classifications.</title>
        <authorList>
            <person name="Rinke C."/>
            <person name="Chuvochina M."/>
            <person name="Mussig A.J."/>
            <person name="Chaumeil P.-A."/>
            <person name="Waite D.W."/>
            <person name="Whitman W.B."/>
            <person name="Parks D.H."/>
            <person name="Hugenholtz P."/>
        </authorList>
    </citation>
    <scope>NUCLEOTIDE SEQUENCE [LARGE SCALE GENOMIC DNA]</scope>
</reference>
<dbReference type="AlphaFoldDB" id="A0A7J4IVK7"/>